<evidence type="ECO:0000313" key="1">
    <source>
        <dbReference type="EMBL" id="TXD71320.1"/>
    </source>
</evidence>
<proteinExistence type="predicted"/>
<comment type="caution">
    <text evidence="1">The sequence shown here is derived from an EMBL/GenBank/DDBJ whole genome shotgun (WGS) entry which is preliminary data.</text>
</comment>
<sequence length="139" mass="16585">MTYKYSICHPNKEKIEYRNHQISGNEVLNIAKNYPWLDQLILSDSLDQHKVHYSPSLDFTCIENKRSFCLTANYDEKQDLSFSLWYNRPKKVKVLFGIFGETEKMVVDDVWSFSLDKSLKYLEYFVNGNYSIIEELYKK</sequence>
<dbReference type="AlphaFoldDB" id="A0A5C6YWB4"/>
<gene>
    <name evidence="1" type="ORF">ESU54_17185</name>
</gene>
<evidence type="ECO:0000313" key="2">
    <source>
        <dbReference type="Proteomes" id="UP000321497"/>
    </source>
</evidence>
<accession>A0A5C6YWB4</accession>
<organism evidence="1 2">
    <name type="scientific">Aequorivita antarctica</name>
    <dbReference type="NCBI Taxonomy" id="153266"/>
    <lineage>
        <taxon>Bacteria</taxon>
        <taxon>Pseudomonadati</taxon>
        <taxon>Bacteroidota</taxon>
        <taxon>Flavobacteriia</taxon>
        <taxon>Flavobacteriales</taxon>
        <taxon>Flavobacteriaceae</taxon>
        <taxon>Aequorivita</taxon>
    </lineage>
</organism>
<protein>
    <submittedName>
        <fullName evidence="1">Uncharacterized protein</fullName>
    </submittedName>
</protein>
<dbReference type="OrthoDB" id="1122055at2"/>
<dbReference type="EMBL" id="VORT01000021">
    <property type="protein sequence ID" value="TXD71320.1"/>
    <property type="molecule type" value="Genomic_DNA"/>
</dbReference>
<dbReference type="RefSeq" id="WP_111846016.1">
    <property type="nucleotide sequence ID" value="NZ_UEGI01000034.1"/>
</dbReference>
<dbReference type="Proteomes" id="UP000321497">
    <property type="component" value="Unassembled WGS sequence"/>
</dbReference>
<reference evidence="1 2" key="1">
    <citation type="submission" date="2019-08" db="EMBL/GenBank/DDBJ databases">
        <title>Genome of Aequorivita antarctica SW49 (type strain).</title>
        <authorList>
            <person name="Bowman J.P."/>
        </authorList>
    </citation>
    <scope>NUCLEOTIDE SEQUENCE [LARGE SCALE GENOMIC DNA]</scope>
    <source>
        <strain evidence="1 2">SW49</strain>
    </source>
</reference>
<keyword evidence="2" id="KW-1185">Reference proteome</keyword>
<name>A0A5C6YWB4_9FLAO</name>